<protein>
    <submittedName>
        <fullName evidence="2">Uncharacterized protein</fullName>
    </submittedName>
</protein>
<feature type="compositionally biased region" description="Pro residues" evidence="1">
    <location>
        <begin position="206"/>
        <end position="221"/>
    </location>
</feature>
<comment type="caution">
    <text evidence="2">The sequence shown here is derived from an EMBL/GenBank/DDBJ whole genome shotgun (WGS) entry which is preliminary data.</text>
</comment>
<evidence type="ECO:0000313" key="2">
    <source>
        <dbReference type="EMBL" id="KAH6895614.1"/>
    </source>
</evidence>
<dbReference type="AlphaFoldDB" id="A0A9P9AUE0"/>
<feature type="compositionally biased region" description="Low complexity" evidence="1">
    <location>
        <begin position="222"/>
        <end position="234"/>
    </location>
</feature>
<feature type="region of interest" description="Disordered" evidence="1">
    <location>
        <begin position="143"/>
        <end position="234"/>
    </location>
</feature>
<name>A0A9P9AUE0_9HYPO</name>
<dbReference type="Proteomes" id="UP000777438">
    <property type="component" value="Unassembled WGS sequence"/>
</dbReference>
<dbReference type="OrthoDB" id="5409477at2759"/>
<organism evidence="2 3">
    <name type="scientific">Thelonectria olida</name>
    <dbReference type="NCBI Taxonomy" id="1576542"/>
    <lineage>
        <taxon>Eukaryota</taxon>
        <taxon>Fungi</taxon>
        <taxon>Dikarya</taxon>
        <taxon>Ascomycota</taxon>
        <taxon>Pezizomycotina</taxon>
        <taxon>Sordariomycetes</taxon>
        <taxon>Hypocreomycetidae</taxon>
        <taxon>Hypocreales</taxon>
        <taxon>Nectriaceae</taxon>
        <taxon>Thelonectria</taxon>
    </lineage>
</organism>
<feature type="compositionally biased region" description="Low complexity" evidence="1">
    <location>
        <begin position="155"/>
        <end position="172"/>
    </location>
</feature>
<evidence type="ECO:0000256" key="1">
    <source>
        <dbReference type="SAM" id="MobiDB-lite"/>
    </source>
</evidence>
<proteinExistence type="predicted"/>
<gene>
    <name evidence="2" type="ORF">B0T10DRAFT_526779</name>
</gene>
<dbReference type="EMBL" id="JAGPYM010000004">
    <property type="protein sequence ID" value="KAH6895614.1"/>
    <property type="molecule type" value="Genomic_DNA"/>
</dbReference>
<sequence>MDPDCALCHAPATMACDCEAKGLESAIKQAEDRMMRSIYTDIRTWVRAHAQDYILEYFRLLTERRKTAHAAHMDRITAHAYHYYHAPPHPNQITEAQASLKRGIDEDWQSSVQRYPEVLEYFFGLVELTLPAEDEAAVKDPPLSALNGYRKANRRSGSNGASGGSAAVAAVGYHEQQALPSRTPPPPMGMSRMGQRTPAPRDNRRPPVPPGSYPPPPPPLGPAGSYYGPPGYMG</sequence>
<reference evidence="2 3" key="1">
    <citation type="journal article" date="2021" name="Nat. Commun.">
        <title>Genetic determinants of endophytism in the Arabidopsis root mycobiome.</title>
        <authorList>
            <person name="Mesny F."/>
            <person name="Miyauchi S."/>
            <person name="Thiergart T."/>
            <person name="Pickel B."/>
            <person name="Atanasova L."/>
            <person name="Karlsson M."/>
            <person name="Huettel B."/>
            <person name="Barry K.W."/>
            <person name="Haridas S."/>
            <person name="Chen C."/>
            <person name="Bauer D."/>
            <person name="Andreopoulos W."/>
            <person name="Pangilinan J."/>
            <person name="LaButti K."/>
            <person name="Riley R."/>
            <person name="Lipzen A."/>
            <person name="Clum A."/>
            <person name="Drula E."/>
            <person name="Henrissat B."/>
            <person name="Kohler A."/>
            <person name="Grigoriev I.V."/>
            <person name="Martin F.M."/>
            <person name="Hacquard S."/>
        </authorList>
    </citation>
    <scope>NUCLEOTIDE SEQUENCE [LARGE SCALE GENOMIC DNA]</scope>
    <source>
        <strain evidence="2 3">MPI-CAGE-CH-0241</strain>
    </source>
</reference>
<keyword evidence="3" id="KW-1185">Reference proteome</keyword>
<accession>A0A9P9AUE0</accession>
<evidence type="ECO:0000313" key="3">
    <source>
        <dbReference type="Proteomes" id="UP000777438"/>
    </source>
</evidence>